<name>A0A917K617_9PSEU</name>
<feature type="transmembrane region" description="Helical" evidence="8">
    <location>
        <begin position="163"/>
        <end position="185"/>
    </location>
</feature>
<dbReference type="GO" id="GO:0005886">
    <property type="term" value="C:plasma membrane"/>
    <property type="evidence" value="ECO:0007669"/>
    <property type="project" value="TreeGrafter"/>
</dbReference>
<dbReference type="PROSITE" id="PS51257">
    <property type="entry name" value="PROKAR_LIPOPROTEIN"/>
    <property type="match status" value="1"/>
</dbReference>
<dbReference type="EMBL" id="BMMT01000019">
    <property type="protein sequence ID" value="GGJ02357.1"/>
    <property type="molecule type" value="Genomic_DNA"/>
</dbReference>
<dbReference type="PANTHER" id="PTHR43829">
    <property type="entry name" value="AQUAPORIN OR AQUAGLYCEROPORIN RELATED"/>
    <property type="match status" value="1"/>
</dbReference>
<keyword evidence="6 8" id="KW-0472">Membrane</keyword>
<evidence type="ECO:0000256" key="3">
    <source>
        <dbReference type="ARBA" id="ARBA00022448"/>
    </source>
</evidence>
<reference evidence="10" key="4">
    <citation type="submission" date="2020-09" db="EMBL/GenBank/DDBJ databases">
        <authorList>
            <person name="Sun Q."/>
            <person name="Zhou Y."/>
        </authorList>
    </citation>
    <scope>NUCLEOTIDE SEQUENCE</scope>
    <source>
        <strain evidence="10">CGMCC 4.7206</strain>
    </source>
</reference>
<reference evidence="9" key="1">
    <citation type="journal article" date="2014" name="Int. J. Syst. Evol. Microbiol.">
        <title>Complete genome of a new Firmicutes species belonging to the dominant human colonic microbiota ('Ruminococcus bicirculans') reveals two chromosomes and a selective capacity to utilize plant glucans.</title>
        <authorList>
            <consortium name="NISC Comparative Sequencing Program"/>
            <person name="Wegmann U."/>
            <person name="Louis P."/>
            <person name="Goesmann A."/>
            <person name="Henrissat B."/>
            <person name="Duncan S.H."/>
            <person name="Flint H.J."/>
        </authorList>
    </citation>
    <scope>NUCLEOTIDE SEQUENCE</scope>
    <source>
        <strain evidence="9">JCM 10664</strain>
    </source>
</reference>
<dbReference type="Gene3D" id="1.20.1080.10">
    <property type="entry name" value="Glycerol uptake facilitator protein"/>
    <property type="match status" value="1"/>
</dbReference>
<evidence type="ECO:0000256" key="1">
    <source>
        <dbReference type="ARBA" id="ARBA00004141"/>
    </source>
</evidence>
<organism evidence="10 11">
    <name type="scientific">Saccharopolyspora thermophila</name>
    <dbReference type="NCBI Taxonomy" id="89367"/>
    <lineage>
        <taxon>Bacteria</taxon>
        <taxon>Bacillati</taxon>
        <taxon>Actinomycetota</taxon>
        <taxon>Actinomycetes</taxon>
        <taxon>Pseudonocardiales</taxon>
        <taxon>Pseudonocardiaceae</taxon>
        <taxon>Saccharopolyspora</taxon>
    </lineage>
</organism>
<evidence type="ECO:0000313" key="9">
    <source>
        <dbReference type="EMBL" id="GAA0537548.1"/>
    </source>
</evidence>
<feature type="transmembrane region" description="Helical" evidence="8">
    <location>
        <begin position="57"/>
        <end position="83"/>
    </location>
</feature>
<evidence type="ECO:0000256" key="5">
    <source>
        <dbReference type="ARBA" id="ARBA00022989"/>
    </source>
</evidence>
<dbReference type="GO" id="GO:0015254">
    <property type="term" value="F:glycerol channel activity"/>
    <property type="evidence" value="ECO:0007669"/>
    <property type="project" value="TreeGrafter"/>
</dbReference>
<feature type="transmembrane region" description="Helical" evidence="8">
    <location>
        <begin position="252"/>
        <end position="274"/>
    </location>
</feature>
<evidence type="ECO:0000256" key="4">
    <source>
        <dbReference type="ARBA" id="ARBA00022692"/>
    </source>
</evidence>
<dbReference type="Pfam" id="PF00230">
    <property type="entry name" value="MIP"/>
    <property type="match status" value="1"/>
</dbReference>
<comment type="subcellular location">
    <subcellularLocation>
        <location evidence="1">Membrane</location>
        <topology evidence="1">Multi-pass membrane protein</topology>
    </subcellularLocation>
</comment>
<reference evidence="9" key="5">
    <citation type="submission" date="2023-12" db="EMBL/GenBank/DDBJ databases">
        <authorList>
            <person name="Sun Q."/>
            <person name="Inoue M."/>
        </authorList>
    </citation>
    <scope>NUCLEOTIDE SEQUENCE</scope>
    <source>
        <strain evidence="9">JCM 10664</strain>
    </source>
</reference>
<dbReference type="InterPro" id="IPR000425">
    <property type="entry name" value="MIP"/>
</dbReference>
<comment type="caution">
    <text evidence="10">The sequence shown here is derived from an EMBL/GenBank/DDBJ whole genome shotgun (WGS) entry which is preliminary data.</text>
</comment>
<dbReference type="PROSITE" id="PS00221">
    <property type="entry name" value="MIP"/>
    <property type="match status" value="1"/>
</dbReference>
<evidence type="ECO:0000313" key="12">
    <source>
        <dbReference type="Proteomes" id="UP001500220"/>
    </source>
</evidence>
<keyword evidence="5 8" id="KW-1133">Transmembrane helix</keyword>
<gene>
    <name evidence="9" type="ORF">GCM10009545_45400</name>
    <name evidence="10" type="ORF">GCM10011581_44400</name>
</gene>
<dbReference type="AlphaFoldDB" id="A0A917K617"/>
<evidence type="ECO:0000313" key="11">
    <source>
        <dbReference type="Proteomes" id="UP000597989"/>
    </source>
</evidence>
<dbReference type="Proteomes" id="UP000597989">
    <property type="component" value="Unassembled WGS sequence"/>
</dbReference>
<dbReference type="InterPro" id="IPR022357">
    <property type="entry name" value="MIP_CS"/>
</dbReference>
<reference evidence="12" key="3">
    <citation type="journal article" date="2019" name="Int. J. Syst. Evol. Microbiol.">
        <title>The Global Catalogue of Microorganisms (GCM) 10K type strain sequencing project: providing services to taxonomists for standard genome sequencing and annotation.</title>
        <authorList>
            <consortium name="The Broad Institute Genomics Platform"/>
            <consortium name="The Broad Institute Genome Sequencing Center for Infectious Disease"/>
            <person name="Wu L."/>
            <person name="Ma J."/>
        </authorList>
    </citation>
    <scope>NUCLEOTIDE SEQUENCE [LARGE SCALE GENOMIC DNA]</scope>
    <source>
        <strain evidence="12">JCM 10664</strain>
    </source>
</reference>
<sequence length="301" mass="32068">MAERLQRRRGYREGLGGEMLAEFLGTFVLILLGCASVAVAIVGLSGSGRQADAFGPANWLIIAFGWGFAVVFGVYVAGGISGAHINPAVTLAFAVRRAFPWAKVGPYMLAQLVGAFVAAALVNAVYNWAINAFNVKAGLARDQSLDTFAIFATFPAKYFDGSWWGPLLDQIVGTAVLVLLIFALIDTRNTAPAANLGPFLIGMVVLTIGVTFGPNAGYAINPARDFGPRLWTFVAGWGDIALPGTYQWFSNYFWIPIVGPLVGGVIGAVVYDLFIGHVVAARTAPPEPGRTTEEPPRDTDR</sequence>
<keyword evidence="12" id="KW-1185">Reference proteome</keyword>
<dbReference type="Proteomes" id="UP001500220">
    <property type="component" value="Unassembled WGS sequence"/>
</dbReference>
<dbReference type="PRINTS" id="PR00783">
    <property type="entry name" value="MINTRINSICP"/>
</dbReference>
<dbReference type="EMBL" id="BAAAHC010000020">
    <property type="protein sequence ID" value="GAA0537548.1"/>
    <property type="molecule type" value="Genomic_DNA"/>
</dbReference>
<protein>
    <submittedName>
        <fullName evidence="9 10">Aquaporin</fullName>
    </submittedName>
</protein>
<accession>A0A917K617</accession>
<feature type="transmembrane region" description="Helical" evidence="8">
    <location>
        <begin position="104"/>
        <end position="126"/>
    </location>
</feature>
<feature type="transmembrane region" description="Helical" evidence="8">
    <location>
        <begin position="20"/>
        <end position="45"/>
    </location>
</feature>
<evidence type="ECO:0000313" key="10">
    <source>
        <dbReference type="EMBL" id="GGJ02357.1"/>
    </source>
</evidence>
<dbReference type="InterPro" id="IPR050363">
    <property type="entry name" value="MIP/Aquaporin"/>
</dbReference>
<keyword evidence="3 7" id="KW-0813">Transport</keyword>
<proteinExistence type="inferred from homology"/>
<evidence type="ECO:0000256" key="6">
    <source>
        <dbReference type="ARBA" id="ARBA00023136"/>
    </source>
</evidence>
<dbReference type="SUPFAM" id="SSF81338">
    <property type="entry name" value="Aquaporin-like"/>
    <property type="match status" value="1"/>
</dbReference>
<dbReference type="InterPro" id="IPR023271">
    <property type="entry name" value="Aquaporin-like"/>
</dbReference>
<keyword evidence="4 7" id="KW-0812">Transmembrane</keyword>
<evidence type="ECO:0000256" key="7">
    <source>
        <dbReference type="RuleBase" id="RU000477"/>
    </source>
</evidence>
<evidence type="ECO:0000256" key="2">
    <source>
        <dbReference type="ARBA" id="ARBA00006175"/>
    </source>
</evidence>
<feature type="transmembrane region" description="Helical" evidence="8">
    <location>
        <begin position="197"/>
        <end position="220"/>
    </location>
</feature>
<reference evidence="10 11" key="2">
    <citation type="journal article" date="2014" name="Int. J. Syst. Evol. Microbiol.">
        <title>Complete genome sequence of Corynebacterium casei LMG S-19264T (=DSM 44701T), isolated from a smear-ripened cheese.</title>
        <authorList>
            <consortium name="US DOE Joint Genome Institute (JGI-PGF)"/>
            <person name="Walter F."/>
            <person name="Albersmeier A."/>
            <person name="Kalinowski J."/>
            <person name="Ruckert C."/>
        </authorList>
    </citation>
    <scope>NUCLEOTIDE SEQUENCE [LARGE SCALE GENOMIC DNA]</scope>
    <source>
        <strain evidence="10 11">CGMCC 4.7206</strain>
    </source>
</reference>
<comment type="similarity">
    <text evidence="2 7">Belongs to the MIP/aquaporin (TC 1.A.8) family.</text>
</comment>
<evidence type="ECO:0000256" key="8">
    <source>
        <dbReference type="SAM" id="Phobius"/>
    </source>
</evidence>
<dbReference type="RefSeq" id="WP_188990781.1">
    <property type="nucleotide sequence ID" value="NZ_BAAAHC010000020.1"/>
</dbReference>
<dbReference type="NCBIfam" id="TIGR00861">
    <property type="entry name" value="MIP"/>
    <property type="match status" value="1"/>
</dbReference>
<dbReference type="CDD" id="cd00333">
    <property type="entry name" value="MIP"/>
    <property type="match status" value="1"/>
</dbReference>
<dbReference type="PANTHER" id="PTHR43829:SF9">
    <property type="entry name" value="AQUAPORIN-9"/>
    <property type="match status" value="1"/>
</dbReference>